<dbReference type="RefSeq" id="WP_205007698.1">
    <property type="nucleotide sequence ID" value="NZ_CBCRXA010000019.1"/>
</dbReference>
<dbReference type="InterPro" id="IPR016153">
    <property type="entry name" value="Heat_shock_Hsp33_N"/>
</dbReference>
<dbReference type="EMBL" id="JAFBEV010000038">
    <property type="protein sequence ID" value="MBM7659159.1"/>
    <property type="molecule type" value="Genomic_DNA"/>
</dbReference>
<keyword evidence="4 6" id="KW-0143">Chaperone</keyword>
<protein>
    <recommendedName>
        <fullName evidence="6">33 kDa chaperonin</fullName>
    </recommendedName>
    <alternativeName>
        <fullName evidence="6">Heat shock protein 33 homolog</fullName>
        <shortName evidence="6">HSP33</shortName>
    </alternativeName>
</protein>
<reference evidence="7 8" key="1">
    <citation type="submission" date="2021-01" db="EMBL/GenBank/DDBJ databases">
        <title>Genomic Encyclopedia of Type Strains, Phase IV (KMG-IV): sequencing the most valuable type-strain genomes for metagenomic binning, comparative biology and taxonomic classification.</title>
        <authorList>
            <person name="Goeker M."/>
        </authorList>
    </citation>
    <scope>NUCLEOTIDE SEQUENCE [LARGE SCALE GENOMIC DNA]</scope>
    <source>
        <strain evidence="7 8">DSM 100968</strain>
    </source>
</reference>
<dbReference type="PANTHER" id="PTHR30111:SF1">
    <property type="entry name" value="33 KDA CHAPERONIN"/>
    <property type="match status" value="1"/>
</dbReference>
<proteinExistence type="inferred from homology"/>
<dbReference type="CDD" id="cd00498">
    <property type="entry name" value="Hsp33"/>
    <property type="match status" value="1"/>
</dbReference>
<comment type="subcellular location">
    <subcellularLocation>
        <location evidence="6">Cytoplasm</location>
    </subcellularLocation>
</comment>
<name>A0ABS2QBL0_9BACL</name>
<evidence type="ECO:0000313" key="7">
    <source>
        <dbReference type="EMBL" id="MBM7659159.1"/>
    </source>
</evidence>
<evidence type="ECO:0000256" key="2">
    <source>
        <dbReference type="ARBA" id="ARBA00022833"/>
    </source>
</evidence>
<keyword evidence="2 6" id="KW-0862">Zinc</keyword>
<evidence type="ECO:0000256" key="6">
    <source>
        <dbReference type="HAMAP-Rule" id="MF_00117"/>
    </source>
</evidence>
<comment type="caution">
    <text evidence="7">The sequence shown here is derived from an EMBL/GenBank/DDBJ whole genome shotgun (WGS) entry which is preliminary data.</text>
</comment>
<feature type="disulfide bond" description="Redox-active" evidence="6">
    <location>
        <begin position="237"/>
        <end position="239"/>
    </location>
</feature>
<dbReference type="NCBIfam" id="NF001033">
    <property type="entry name" value="PRK00114.1"/>
    <property type="match status" value="1"/>
</dbReference>
<dbReference type="InterPro" id="IPR016154">
    <property type="entry name" value="Heat_shock_Hsp33_C"/>
</dbReference>
<dbReference type="Proteomes" id="UP000823201">
    <property type="component" value="Unassembled WGS sequence"/>
</dbReference>
<keyword evidence="5 6" id="KW-0676">Redox-active center</keyword>
<organism evidence="7 8">
    <name type="scientific">Sporolactobacillus spathodeae</name>
    <dbReference type="NCBI Taxonomy" id="1465502"/>
    <lineage>
        <taxon>Bacteria</taxon>
        <taxon>Bacillati</taxon>
        <taxon>Bacillota</taxon>
        <taxon>Bacilli</taxon>
        <taxon>Bacillales</taxon>
        <taxon>Sporolactobacillaceae</taxon>
        <taxon>Sporolactobacillus</taxon>
    </lineage>
</organism>
<dbReference type="SUPFAM" id="SSF64397">
    <property type="entry name" value="Hsp33 domain"/>
    <property type="match status" value="1"/>
</dbReference>
<evidence type="ECO:0000256" key="3">
    <source>
        <dbReference type="ARBA" id="ARBA00023157"/>
    </source>
</evidence>
<gene>
    <name evidence="6" type="primary">hslO</name>
    <name evidence="7" type="ORF">JOC27_002664</name>
</gene>
<dbReference type="Gene3D" id="3.55.30.10">
    <property type="entry name" value="Hsp33 domain"/>
    <property type="match status" value="1"/>
</dbReference>
<dbReference type="PANTHER" id="PTHR30111">
    <property type="entry name" value="33 KDA CHAPERONIN"/>
    <property type="match status" value="1"/>
</dbReference>
<dbReference type="SUPFAM" id="SSF118352">
    <property type="entry name" value="HSP33 redox switch-like"/>
    <property type="match status" value="1"/>
</dbReference>
<accession>A0ABS2QBL0</accession>
<dbReference type="Pfam" id="PF01430">
    <property type="entry name" value="HSP33"/>
    <property type="match status" value="1"/>
</dbReference>
<dbReference type="HAMAP" id="MF_00117">
    <property type="entry name" value="HslO"/>
    <property type="match status" value="1"/>
</dbReference>
<evidence type="ECO:0000313" key="8">
    <source>
        <dbReference type="Proteomes" id="UP000823201"/>
    </source>
</evidence>
<evidence type="ECO:0000256" key="1">
    <source>
        <dbReference type="ARBA" id="ARBA00022490"/>
    </source>
</evidence>
<sequence length="293" mass="31800">MGDYLLKALACNGELRVLTTVTTETVREAQRRQGTWPTASAAMGRTLTGTMMMGAQLKGEEKVTVTIQGGGPIGLIVADADTHGHVRGYVTNPQVHFDLNAKGKLDVARAVGTSGFLSVVKDIGMRDNFTGRVPLVSGEIGEDFTYYYAKSEQIPSAVGVGVLVNPDHTVKASGGFLIQVLPGAEDAVIAKVEQRINEIPPISRLIDAGRTPEDLLNDLFPDRDYKLLEKQPIEFFCSCSKERFGQSIASLGRSELEAMIDENHGAEATCHFCGNTYQYSEQELMAMVERLNA</sequence>
<keyword evidence="1 6" id="KW-0963">Cytoplasm</keyword>
<comment type="function">
    <text evidence="6">Redox regulated molecular chaperone. Protects both thermally unfolding and oxidatively damaged proteins from irreversible aggregation. Plays an important role in the bacterial defense system toward oxidative stress.</text>
</comment>
<feature type="disulfide bond" description="Redox-active" evidence="6">
    <location>
        <begin position="270"/>
        <end position="273"/>
    </location>
</feature>
<keyword evidence="3 6" id="KW-1015">Disulfide bond</keyword>
<evidence type="ECO:0000256" key="4">
    <source>
        <dbReference type="ARBA" id="ARBA00023186"/>
    </source>
</evidence>
<dbReference type="Gene3D" id="3.90.1280.10">
    <property type="entry name" value="HSP33 redox switch-like"/>
    <property type="match status" value="1"/>
</dbReference>
<comment type="PTM">
    <text evidence="6">Under oxidizing conditions two disulfide bonds are formed involving the reactive cysteines. Under reducing conditions zinc is bound to the reactive cysteines and the protein is inactive.</text>
</comment>
<dbReference type="InterPro" id="IPR000397">
    <property type="entry name" value="Heat_shock_Hsp33"/>
</dbReference>
<dbReference type="PIRSF" id="PIRSF005261">
    <property type="entry name" value="Heat_shock_Hsp33"/>
    <property type="match status" value="1"/>
</dbReference>
<evidence type="ECO:0000256" key="5">
    <source>
        <dbReference type="ARBA" id="ARBA00023284"/>
    </source>
</evidence>
<comment type="similarity">
    <text evidence="6">Belongs to the HSP33 family.</text>
</comment>
<keyword evidence="8" id="KW-1185">Reference proteome</keyword>